<dbReference type="PANTHER" id="PTHR32305">
    <property type="match status" value="1"/>
</dbReference>
<dbReference type="EMBL" id="FQZN01000009">
    <property type="protein sequence ID" value="SHI85499.1"/>
    <property type="molecule type" value="Genomic_DNA"/>
</dbReference>
<keyword evidence="2" id="KW-1185">Reference proteome</keyword>
<dbReference type="InterPro" id="IPR050708">
    <property type="entry name" value="T6SS_VgrG/RHS"/>
</dbReference>
<dbReference type="InterPro" id="IPR022385">
    <property type="entry name" value="Rhs_assc_core"/>
</dbReference>
<dbReference type="NCBIfam" id="TIGR03696">
    <property type="entry name" value="Rhs_assc_core"/>
    <property type="match status" value="1"/>
</dbReference>
<accession>A0A1M6EJA6</accession>
<evidence type="ECO:0000313" key="2">
    <source>
        <dbReference type="Proteomes" id="UP000184192"/>
    </source>
</evidence>
<dbReference type="eggNOG" id="COG3209">
    <property type="taxonomic scope" value="Bacteria"/>
</dbReference>
<protein>
    <submittedName>
        <fullName evidence="1">RHS repeat-associated core domain-containing protein</fullName>
    </submittedName>
</protein>
<reference evidence="2" key="1">
    <citation type="submission" date="2016-11" db="EMBL/GenBank/DDBJ databases">
        <authorList>
            <person name="Varghese N."/>
            <person name="Submissions S."/>
        </authorList>
    </citation>
    <scope>NUCLEOTIDE SEQUENCE [LARGE SCALE GENOMIC DNA]</scope>
    <source>
        <strain evidence="2">DSM 26884</strain>
    </source>
</reference>
<dbReference type="AlphaFoldDB" id="A0A1M6EJA6"/>
<gene>
    <name evidence="1" type="ORF">SAMN05444350_109126</name>
</gene>
<dbReference type="PANTHER" id="PTHR32305:SF15">
    <property type="entry name" value="PROTEIN RHSA-RELATED"/>
    <property type="match status" value="1"/>
</dbReference>
<name>A0A1M6EJA6_9BACE</name>
<dbReference type="Gene3D" id="2.180.10.10">
    <property type="entry name" value="RHS repeat-associated core"/>
    <property type="match status" value="1"/>
</dbReference>
<organism evidence="1 2">
    <name type="scientific">Bacteroides stercorirosoris</name>
    <dbReference type="NCBI Taxonomy" id="871324"/>
    <lineage>
        <taxon>Bacteria</taxon>
        <taxon>Pseudomonadati</taxon>
        <taxon>Bacteroidota</taxon>
        <taxon>Bacteroidia</taxon>
        <taxon>Bacteroidales</taxon>
        <taxon>Bacteroidaceae</taxon>
        <taxon>Bacteroides</taxon>
    </lineage>
</organism>
<dbReference type="Proteomes" id="UP000184192">
    <property type="component" value="Unassembled WGS sequence"/>
</dbReference>
<sequence length="410" mass="43414">MTKEYSYDANGYLTEDSNKNIISIQYNCLNLPSKVIFKDGSTIAYIYGTDGTKLRTVHQIGGTTTITEYCGNVIYENDTAKRLLTEVGYITLSDKKPHYYLQDHQGNNRVVINESGSIEEVNHYYPFGGLYANSTNVQPYKYNGKELDTKKVLNWYDYGARQYDAAVGRWHAVDPLAEKFYVVSPYVYCLNAPVKHVDPDGKIVGTAIGGIFGGIVGGFRAYREGRNVWAGVAEGAVSGAITGAAVDLAVGSVVATGGGSLLVLGVGAAAGTIGGAGGAVAGDVVGQVVEQWSEDNIKISTENFSSKAVNGAIAGAVGGVASGIASNLGKLVTTSTKSIQQTMSNNINSTSTVLREMGASAETAGVVVNQITKGMGEVGKKTANSIWRIDAGTSITTEFSLKITEDKWNQ</sequence>
<evidence type="ECO:0000313" key="1">
    <source>
        <dbReference type="EMBL" id="SHI85499.1"/>
    </source>
</evidence>
<proteinExistence type="predicted"/>